<dbReference type="Gene3D" id="3.30.230.10">
    <property type="match status" value="1"/>
</dbReference>
<comment type="caution">
    <text evidence="9">The sequence shown here is derived from an EMBL/GenBank/DDBJ whole genome shotgun (WGS) entry which is preliminary data.</text>
</comment>
<evidence type="ECO:0000256" key="2">
    <source>
        <dbReference type="ARBA" id="ARBA00022694"/>
    </source>
</evidence>
<organism evidence="9 10">
    <name type="scientific">Luteococcus japonicus</name>
    <dbReference type="NCBI Taxonomy" id="33984"/>
    <lineage>
        <taxon>Bacteria</taxon>
        <taxon>Bacillati</taxon>
        <taxon>Actinomycetota</taxon>
        <taxon>Actinomycetes</taxon>
        <taxon>Propionibacteriales</taxon>
        <taxon>Propionibacteriaceae</taxon>
        <taxon>Luteococcus</taxon>
    </lineage>
</organism>
<dbReference type="GO" id="GO:0004526">
    <property type="term" value="F:ribonuclease P activity"/>
    <property type="evidence" value="ECO:0007669"/>
    <property type="project" value="UniProtKB-UniRule"/>
</dbReference>
<comment type="subunit">
    <text evidence="7">Consists of a catalytic RNA component (M1 or rnpB) and a protein subunit.</text>
</comment>
<evidence type="ECO:0000256" key="6">
    <source>
        <dbReference type="ARBA" id="ARBA00022884"/>
    </source>
</evidence>
<keyword evidence="5 7" id="KW-0378">Hydrolase</keyword>
<evidence type="ECO:0000256" key="5">
    <source>
        <dbReference type="ARBA" id="ARBA00022801"/>
    </source>
</evidence>
<evidence type="ECO:0000313" key="9">
    <source>
        <dbReference type="EMBL" id="ROR54824.1"/>
    </source>
</evidence>
<dbReference type="PANTHER" id="PTHR33992">
    <property type="entry name" value="RIBONUCLEASE P PROTEIN COMPONENT"/>
    <property type="match status" value="1"/>
</dbReference>
<evidence type="ECO:0000256" key="8">
    <source>
        <dbReference type="NCBIfam" id="TIGR00188"/>
    </source>
</evidence>
<dbReference type="InterPro" id="IPR020568">
    <property type="entry name" value="Ribosomal_Su5_D2-typ_SF"/>
</dbReference>
<keyword evidence="4 7" id="KW-0255">Endonuclease</keyword>
<dbReference type="GO" id="GO:0001682">
    <property type="term" value="P:tRNA 5'-leader removal"/>
    <property type="evidence" value="ECO:0007669"/>
    <property type="project" value="UniProtKB-UniRule"/>
</dbReference>
<evidence type="ECO:0000256" key="4">
    <source>
        <dbReference type="ARBA" id="ARBA00022759"/>
    </source>
</evidence>
<dbReference type="EC" id="3.1.26.5" evidence="7 8"/>
<sequence>MLPAQNRMRQASDFRGSVRGGVRAARPTLVVHARKTNSPPSRVGFVVSKAVGNAVTRNRVKRRLRHLVVPLFAGSPDVHVVVRALPAAATSPERLSDDLAQAWAQCMTRLGLTRMGADPKDPS</sequence>
<evidence type="ECO:0000256" key="1">
    <source>
        <dbReference type="ARBA" id="ARBA00002663"/>
    </source>
</evidence>
<proteinExistence type="inferred from homology"/>
<dbReference type="PROSITE" id="PS00648">
    <property type="entry name" value="RIBONUCLEASE_P"/>
    <property type="match status" value="1"/>
</dbReference>
<comment type="catalytic activity">
    <reaction evidence="7">
        <text>Endonucleolytic cleavage of RNA, removing 5'-extranucleotides from tRNA precursor.</text>
        <dbReference type="EC" id="3.1.26.5"/>
    </reaction>
</comment>
<evidence type="ECO:0000313" key="10">
    <source>
        <dbReference type="Proteomes" id="UP000275749"/>
    </source>
</evidence>
<keyword evidence="6 7" id="KW-0694">RNA-binding</keyword>
<gene>
    <name evidence="7" type="primary">rnpA</name>
    <name evidence="9" type="ORF">EDD41_2055</name>
</gene>
<keyword evidence="2 7" id="KW-0819">tRNA processing</keyword>
<dbReference type="Proteomes" id="UP000275749">
    <property type="component" value="Unassembled WGS sequence"/>
</dbReference>
<dbReference type="GO" id="GO:0042781">
    <property type="term" value="F:3'-tRNA processing endoribonuclease activity"/>
    <property type="evidence" value="ECO:0007669"/>
    <property type="project" value="TreeGrafter"/>
</dbReference>
<dbReference type="InterPro" id="IPR020539">
    <property type="entry name" value="RNase_P_CS"/>
</dbReference>
<protein>
    <recommendedName>
        <fullName evidence="7 8">Ribonuclease P protein component</fullName>
        <shortName evidence="7">RNase P protein</shortName>
        <shortName evidence="7">RNaseP protein</shortName>
        <ecNumber evidence="7 8">3.1.26.5</ecNumber>
    </recommendedName>
    <alternativeName>
        <fullName evidence="7">Protein C5</fullName>
    </alternativeName>
</protein>
<dbReference type="EMBL" id="RKHG01000001">
    <property type="protein sequence ID" value="ROR54824.1"/>
    <property type="molecule type" value="Genomic_DNA"/>
</dbReference>
<dbReference type="AlphaFoldDB" id="A0A3N1ZVF1"/>
<dbReference type="GO" id="GO:0000049">
    <property type="term" value="F:tRNA binding"/>
    <property type="evidence" value="ECO:0007669"/>
    <property type="project" value="UniProtKB-UniRule"/>
</dbReference>
<dbReference type="InterPro" id="IPR000100">
    <property type="entry name" value="RNase_P"/>
</dbReference>
<keyword evidence="3 7" id="KW-0540">Nuclease</keyword>
<accession>A0A3N1ZVF1</accession>
<reference evidence="9 10" key="1">
    <citation type="submission" date="2018-11" db="EMBL/GenBank/DDBJ databases">
        <title>Sequencing the genomes of 1000 actinobacteria strains.</title>
        <authorList>
            <person name="Klenk H.-P."/>
        </authorList>
    </citation>
    <scope>NUCLEOTIDE SEQUENCE [LARGE SCALE GENOMIC DNA]</scope>
    <source>
        <strain evidence="9 10">DSM 10546</strain>
    </source>
</reference>
<dbReference type="GO" id="GO:0030677">
    <property type="term" value="C:ribonuclease P complex"/>
    <property type="evidence" value="ECO:0007669"/>
    <property type="project" value="TreeGrafter"/>
</dbReference>
<dbReference type="PANTHER" id="PTHR33992:SF1">
    <property type="entry name" value="RIBONUCLEASE P PROTEIN COMPONENT"/>
    <property type="match status" value="1"/>
</dbReference>
<dbReference type="SUPFAM" id="SSF54211">
    <property type="entry name" value="Ribosomal protein S5 domain 2-like"/>
    <property type="match status" value="1"/>
</dbReference>
<comment type="similarity">
    <text evidence="7">Belongs to the RnpA family.</text>
</comment>
<dbReference type="Pfam" id="PF00825">
    <property type="entry name" value="Ribonuclease_P"/>
    <property type="match status" value="1"/>
</dbReference>
<dbReference type="RefSeq" id="WP_094764278.1">
    <property type="nucleotide sequence ID" value="NZ_RKHG01000001.1"/>
</dbReference>
<evidence type="ECO:0000256" key="3">
    <source>
        <dbReference type="ARBA" id="ARBA00022722"/>
    </source>
</evidence>
<dbReference type="NCBIfam" id="TIGR00188">
    <property type="entry name" value="rnpA"/>
    <property type="match status" value="1"/>
</dbReference>
<evidence type="ECO:0000256" key="7">
    <source>
        <dbReference type="HAMAP-Rule" id="MF_00227"/>
    </source>
</evidence>
<dbReference type="InterPro" id="IPR014721">
    <property type="entry name" value="Ribsml_uS5_D2-typ_fold_subgr"/>
</dbReference>
<dbReference type="HAMAP" id="MF_00227">
    <property type="entry name" value="RNase_P"/>
    <property type="match status" value="1"/>
</dbReference>
<name>A0A3N1ZVF1_9ACTN</name>
<comment type="function">
    <text evidence="1 7">RNaseP catalyzes the removal of the 5'-leader sequence from pre-tRNA to produce the mature 5'-terminus. It can also cleave other RNA substrates such as 4.5S RNA. The protein component plays an auxiliary but essential role in vivo by binding to the 5'-leader sequence and broadening the substrate specificity of the ribozyme.</text>
</comment>